<dbReference type="GO" id="GO:0005737">
    <property type="term" value="C:cytoplasm"/>
    <property type="evidence" value="ECO:0007669"/>
    <property type="project" value="TreeGrafter"/>
</dbReference>
<evidence type="ECO:0000313" key="1">
    <source>
        <dbReference type="EMBL" id="KAF4313335.1"/>
    </source>
</evidence>
<dbReference type="PANTHER" id="PTHR11129:SF3">
    <property type="entry name" value="PROTEIN PRENYLTRANSFERASE ALPHA SUBUNIT REPEAT-CONTAINING PROTEIN 1"/>
    <property type="match status" value="1"/>
</dbReference>
<dbReference type="AlphaFoldDB" id="A0A8H4J595"/>
<gene>
    <name evidence="1" type="ORF">GTA08_BOTSDO00293</name>
</gene>
<sequence length="509" mass="57702">MTTSKWGPQPLDLRHKLAFDVLDDFFRRHQDDVVEIEVLPPAIAPPDGSLILEDGLCIGVPKKVLAAAFVVACSVFFEKRVEADKDSVQRALDATRIVLLFDPEHLMAANFRRLQLHNLPLFCLDQNMEDARPVHLELNFLDSILTSPLHRQSKSPTLWNYRAWIMDSFDPWYWMSRSMPQDVARTSLSDNFIREWGIILKSAERHPKNYYAWQFPAVSSQKVPKSPMRIGSSDPSTMLVTDTHPIYSVTATEHSFVLGVIKLEKRSFVQMLATKTTGHALPTELIEIVVEHLHEHYWTSTNKSWERTDALWREGHPGLYWERYMTEDTLRTWCKLAESLNLTLAAREGPHAKHLTSSGSCNETTRSPYVVHLARAGCYSHGGIGLRASESLGLPYQMLTGQFNAYREDSLRLARLRSGICGTSVNEGAGTACALFAGGKDGEHMEGSDRVERFLEVDGLEEEMRLWDAEAVRKCKAVLGLEMVGREGDEEGMKPRLRLVQSFMSDRRS</sequence>
<protein>
    <submittedName>
        <fullName evidence="1">Uncharacterized protein</fullName>
    </submittedName>
</protein>
<organism evidence="1 2">
    <name type="scientific">Botryosphaeria dothidea</name>
    <dbReference type="NCBI Taxonomy" id="55169"/>
    <lineage>
        <taxon>Eukaryota</taxon>
        <taxon>Fungi</taxon>
        <taxon>Dikarya</taxon>
        <taxon>Ascomycota</taxon>
        <taxon>Pezizomycotina</taxon>
        <taxon>Dothideomycetes</taxon>
        <taxon>Dothideomycetes incertae sedis</taxon>
        <taxon>Botryosphaeriales</taxon>
        <taxon>Botryosphaeriaceae</taxon>
        <taxon>Botryosphaeria</taxon>
    </lineage>
</organism>
<evidence type="ECO:0000313" key="2">
    <source>
        <dbReference type="Proteomes" id="UP000572817"/>
    </source>
</evidence>
<comment type="caution">
    <text evidence="1">The sequence shown here is derived from an EMBL/GenBank/DDBJ whole genome shotgun (WGS) entry which is preliminary data.</text>
</comment>
<dbReference type="PANTHER" id="PTHR11129">
    <property type="entry name" value="PROTEIN FARNESYLTRANSFERASE ALPHA SUBUNIT/RAB GERANYLGERANYL TRANSFERASE ALPHA SUBUNIT"/>
    <property type="match status" value="1"/>
</dbReference>
<dbReference type="OrthoDB" id="3937619at2759"/>
<keyword evidence="2" id="KW-1185">Reference proteome</keyword>
<dbReference type="SUPFAM" id="SSF48439">
    <property type="entry name" value="Protein prenylyltransferase"/>
    <property type="match status" value="1"/>
</dbReference>
<accession>A0A8H4J595</accession>
<dbReference type="EMBL" id="WWBZ02000001">
    <property type="protein sequence ID" value="KAF4313335.1"/>
    <property type="molecule type" value="Genomic_DNA"/>
</dbReference>
<dbReference type="Proteomes" id="UP000572817">
    <property type="component" value="Unassembled WGS sequence"/>
</dbReference>
<proteinExistence type="predicted"/>
<name>A0A8H4J595_9PEZI</name>
<dbReference type="Gene3D" id="1.25.40.120">
    <property type="entry name" value="Protein prenylyltransferase"/>
    <property type="match status" value="1"/>
</dbReference>
<reference evidence="1" key="1">
    <citation type="submission" date="2020-04" db="EMBL/GenBank/DDBJ databases">
        <title>Genome Assembly and Annotation of Botryosphaeria dothidea sdau 11-99, a Latent Pathogen of Apple Fruit Ring Rot in China.</title>
        <authorList>
            <person name="Yu C."/>
            <person name="Diao Y."/>
            <person name="Lu Q."/>
            <person name="Zhao J."/>
            <person name="Cui S."/>
            <person name="Peng C."/>
            <person name="He B."/>
            <person name="Liu H."/>
        </authorList>
    </citation>
    <scope>NUCLEOTIDE SEQUENCE [LARGE SCALE GENOMIC DNA]</scope>
    <source>
        <strain evidence="1">Sdau11-99</strain>
    </source>
</reference>